<dbReference type="PROSITE" id="PS00194">
    <property type="entry name" value="THIOREDOXIN_1"/>
    <property type="match status" value="2"/>
</dbReference>
<feature type="domain" description="Thioredoxin" evidence="15">
    <location>
        <begin position="338"/>
        <end position="483"/>
    </location>
</feature>
<dbReference type="GO" id="GO:0006457">
    <property type="term" value="P:protein folding"/>
    <property type="evidence" value="ECO:0007669"/>
    <property type="project" value="TreeGrafter"/>
</dbReference>
<dbReference type="Pfam" id="PF00085">
    <property type="entry name" value="Thioredoxin"/>
    <property type="match status" value="2"/>
</dbReference>
<name>A0A6J1CIG7_MOMCH</name>
<dbReference type="CDD" id="cd02982">
    <property type="entry name" value="PDI_b'_family"/>
    <property type="match status" value="1"/>
</dbReference>
<dbReference type="InterPro" id="IPR005792">
    <property type="entry name" value="Prot_disulphide_isomerase"/>
</dbReference>
<feature type="disulfide bond" description="Redox-active" evidence="11">
    <location>
        <begin position="405"/>
        <end position="408"/>
    </location>
</feature>
<evidence type="ECO:0000256" key="2">
    <source>
        <dbReference type="ARBA" id="ARBA00004319"/>
    </source>
</evidence>
<dbReference type="InterPro" id="IPR036249">
    <property type="entry name" value="Thioredoxin-like_sf"/>
</dbReference>
<dbReference type="FunFam" id="3.40.30.10:FF:000152">
    <property type="entry name" value="Protein disulfide-isomerase"/>
    <property type="match status" value="1"/>
</dbReference>
<dbReference type="Gene3D" id="3.40.30.10">
    <property type="entry name" value="Glutaredoxin"/>
    <property type="match status" value="4"/>
</dbReference>
<evidence type="ECO:0000313" key="17">
    <source>
        <dbReference type="RefSeq" id="XP_022141570.1"/>
    </source>
</evidence>
<dbReference type="PANTHER" id="PTHR18929">
    <property type="entry name" value="PROTEIN DISULFIDE ISOMERASE"/>
    <property type="match status" value="1"/>
</dbReference>
<dbReference type="InterPro" id="IPR013766">
    <property type="entry name" value="Thioredoxin_domain"/>
</dbReference>
<dbReference type="FunFam" id="3.40.30.10:FF:000184">
    <property type="entry name" value="Protein disulfide-isomerase"/>
    <property type="match status" value="1"/>
</dbReference>
<comment type="subcellular location">
    <subcellularLocation>
        <location evidence="2">Endoplasmic reticulum lumen</location>
    </subcellularLocation>
</comment>
<dbReference type="Pfam" id="PF13848">
    <property type="entry name" value="Thioredoxin_6"/>
    <property type="match status" value="1"/>
</dbReference>
<dbReference type="CDD" id="cd02961">
    <property type="entry name" value="PDI_a_family"/>
    <property type="match status" value="1"/>
</dbReference>
<dbReference type="RefSeq" id="XP_022141570.1">
    <property type="nucleotide sequence ID" value="XM_022285878.1"/>
</dbReference>
<dbReference type="GO" id="GO:0034976">
    <property type="term" value="P:response to endoplasmic reticulum stress"/>
    <property type="evidence" value="ECO:0007669"/>
    <property type="project" value="TreeGrafter"/>
</dbReference>
<dbReference type="KEGG" id="mcha:111011900"/>
<evidence type="ECO:0000256" key="1">
    <source>
        <dbReference type="ARBA" id="ARBA00001182"/>
    </source>
</evidence>
<evidence type="ECO:0000256" key="3">
    <source>
        <dbReference type="ARBA" id="ARBA00006347"/>
    </source>
</evidence>
<dbReference type="PANTHER" id="PTHR18929:SF132">
    <property type="entry name" value="PROTEIN DISULFIDE-ISOMERASE A3"/>
    <property type="match status" value="1"/>
</dbReference>
<evidence type="ECO:0000256" key="11">
    <source>
        <dbReference type="PIRSR" id="PIRSR605792-51"/>
    </source>
</evidence>
<dbReference type="Proteomes" id="UP000504603">
    <property type="component" value="Unplaced"/>
</dbReference>
<evidence type="ECO:0000256" key="9">
    <source>
        <dbReference type="ARBA" id="ARBA00023235"/>
    </source>
</evidence>
<dbReference type="GO" id="GO:0005788">
    <property type="term" value="C:endoplasmic reticulum lumen"/>
    <property type="evidence" value="ECO:0007669"/>
    <property type="project" value="UniProtKB-SubCell"/>
</dbReference>
<dbReference type="InterPro" id="IPR005788">
    <property type="entry name" value="PDI_thioredoxin-like_dom"/>
</dbReference>
<feature type="signal peptide" evidence="13">
    <location>
        <begin position="1"/>
        <end position="26"/>
    </location>
</feature>
<comment type="similarity">
    <text evidence="3 12">Belongs to the protein disulfide isomerase family.</text>
</comment>
<feature type="chain" id="PRO_5027156901" description="Protein disulfide-isomerase" evidence="13">
    <location>
        <begin position="27"/>
        <end position="505"/>
    </location>
</feature>
<keyword evidence="9 13" id="KW-0413">Isomerase</keyword>
<keyword evidence="10 11" id="KW-0676">Redox-active center</keyword>
<dbReference type="NCBIfam" id="TIGR01130">
    <property type="entry name" value="ER_PDI_fam"/>
    <property type="match status" value="1"/>
</dbReference>
<evidence type="ECO:0000256" key="5">
    <source>
        <dbReference type="ARBA" id="ARBA00022729"/>
    </source>
</evidence>
<keyword evidence="6" id="KW-0677">Repeat</keyword>
<evidence type="ECO:0000313" key="16">
    <source>
        <dbReference type="Proteomes" id="UP000504603"/>
    </source>
</evidence>
<dbReference type="OrthoDB" id="427280at2759"/>
<dbReference type="CDD" id="cd02995">
    <property type="entry name" value="PDI_a_PDI_a'_C"/>
    <property type="match status" value="1"/>
</dbReference>
<dbReference type="CDD" id="cd02981">
    <property type="entry name" value="PDI_b_family"/>
    <property type="match status" value="1"/>
</dbReference>
<dbReference type="EC" id="5.3.4.1" evidence="4 13"/>
<dbReference type="GO" id="GO:0003756">
    <property type="term" value="F:protein disulfide isomerase activity"/>
    <property type="evidence" value="ECO:0007669"/>
    <property type="project" value="UniProtKB-EC"/>
</dbReference>
<evidence type="ECO:0000256" key="4">
    <source>
        <dbReference type="ARBA" id="ARBA00012723"/>
    </source>
</evidence>
<dbReference type="FunFam" id="3.40.30.10:FF:000150">
    <property type="entry name" value="Protein disulfide-isomerase"/>
    <property type="match status" value="1"/>
</dbReference>
<dbReference type="NCBIfam" id="TIGR01126">
    <property type="entry name" value="pdi_dom"/>
    <property type="match status" value="1"/>
</dbReference>
<feature type="domain" description="Thioredoxin" evidence="15">
    <location>
        <begin position="15"/>
        <end position="144"/>
    </location>
</feature>
<keyword evidence="16" id="KW-1185">Reference proteome</keyword>
<dbReference type="AlphaFoldDB" id="A0A6J1CIG7"/>
<reference evidence="17" key="1">
    <citation type="submission" date="2025-08" db="UniProtKB">
        <authorList>
            <consortium name="RefSeq"/>
        </authorList>
    </citation>
    <scope>IDENTIFICATION</scope>
    <source>
        <strain evidence="17">OHB3-1</strain>
    </source>
</reference>
<evidence type="ECO:0000256" key="6">
    <source>
        <dbReference type="ARBA" id="ARBA00022737"/>
    </source>
</evidence>
<evidence type="ECO:0000256" key="10">
    <source>
        <dbReference type="ARBA" id="ARBA00023284"/>
    </source>
</evidence>
<keyword evidence="5 13" id="KW-0732">Signal</keyword>
<feature type="region of interest" description="Disordered" evidence="14">
    <location>
        <begin position="486"/>
        <end position="505"/>
    </location>
</feature>
<proteinExistence type="inferred from homology"/>
<evidence type="ECO:0000256" key="14">
    <source>
        <dbReference type="SAM" id="MobiDB-lite"/>
    </source>
</evidence>
<evidence type="ECO:0000256" key="12">
    <source>
        <dbReference type="RuleBase" id="RU004208"/>
    </source>
</evidence>
<comment type="catalytic activity">
    <reaction evidence="1 13">
        <text>Catalyzes the rearrangement of -S-S- bonds in proteins.</text>
        <dbReference type="EC" id="5.3.4.1"/>
    </reaction>
</comment>
<evidence type="ECO:0000256" key="8">
    <source>
        <dbReference type="ARBA" id="ARBA00023157"/>
    </source>
</evidence>
<keyword evidence="8 11" id="KW-1015">Disulfide bond</keyword>
<dbReference type="PRINTS" id="PR00421">
    <property type="entry name" value="THIOREDOXIN"/>
</dbReference>
<dbReference type="GeneID" id="111011900"/>
<accession>A0A6J1CIG7</accession>
<organism evidence="16 17">
    <name type="scientific">Momordica charantia</name>
    <name type="common">Bitter gourd</name>
    <name type="synonym">Balsam pear</name>
    <dbReference type="NCBI Taxonomy" id="3673"/>
    <lineage>
        <taxon>Eukaryota</taxon>
        <taxon>Viridiplantae</taxon>
        <taxon>Streptophyta</taxon>
        <taxon>Embryophyta</taxon>
        <taxon>Tracheophyta</taxon>
        <taxon>Spermatophyta</taxon>
        <taxon>Magnoliopsida</taxon>
        <taxon>eudicotyledons</taxon>
        <taxon>Gunneridae</taxon>
        <taxon>Pentapetalae</taxon>
        <taxon>rosids</taxon>
        <taxon>fabids</taxon>
        <taxon>Cucurbitales</taxon>
        <taxon>Cucurbitaceae</taxon>
        <taxon>Momordiceae</taxon>
        <taxon>Momordica</taxon>
    </lineage>
</organism>
<dbReference type="InterPro" id="IPR017937">
    <property type="entry name" value="Thioredoxin_CS"/>
</dbReference>
<sequence length="505" mass="56257">MASSSLIRFFVLAFVLLSASVTEIYAEEAEAKEYVLTLDHSNFSEVVGKHDFIVVEFYAPWCGHCKNLAPEYEKAASVLSSHDPPIVLAKIDANEESNRELAGQFEIRGFPTIKILRNGGKSSQDYKGPREADGIVDYLKTQSGPASAEIKSAEDASNLIKNVFIVGIFPKLSGEEFDNYIAVAEKLRSDYAFGHTLDAKLLPRGESSVAGPIVRLFKPFDEQFVDFKDFDVAKLEKFIEESSIPLVTVFDNNPINQAYLSKFFSSPNDKAMFFLNFSSEVADSLKSKYRDVAEQYKGQGLSFLMGDIESSQAALNYFGLNEDQVPVILVQKNDRHKFVKSNVEPDQIAPWMKEYKNGNVPQFIKSEPIPESNDGPVKVVVANSLHDVVYKSGKNVLLEFYSPWCGHCKKLAPTYEEVGVSYEKDPDVIIAKFDAAANDIPESDFDIQGYPTVFLRTASGKLVEYSGDRSKEDIINFVETNRDKIGEADSKSKDSKADSEAKDEL</sequence>
<gene>
    <name evidence="17" type="primary">LOC111011900</name>
</gene>
<dbReference type="PROSITE" id="PS51352">
    <property type="entry name" value="THIOREDOXIN_2"/>
    <property type="match status" value="2"/>
</dbReference>
<evidence type="ECO:0000256" key="13">
    <source>
        <dbReference type="RuleBase" id="RU361130"/>
    </source>
</evidence>
<protein>
    <recommendedName>
        <fullName evidence="4 13">Protein disulfide-isomerase</fullName>
        <ecNumber evidence="4 13">5.3.4.1</ecNumber>
    </recommendedName>
</protein>
<keyword evidence="7" id="KW-0256">Endoplasmic reticulum</keyword>
<evidence type="ECO:0000259" key="15">
    <source>
        <dbReference type="PROSITE" id="PS51352"/>
    </source>
</evidence>
<evidence type="ECO:0000256" key="7">
    <source>
        <dbReference type="ARBA" id="ARBA00022824"/>
    </source>
</evidence>
<feature type="disulfide bond" description="Redox-active" evidence="11">
    <location>
        <begin position="62"/>
        <end position="65"/>
    </location>
</feature>
<dbReference type="SUPFAM" id="SSF52833">
    <property type="entry name" value="Thioredoxin-like"/>
    <property type="match status" value="4"/>
</dbReference>